<feature type="domain" description="Metallo-beta-lactamase" evidence="5">
    <location>
        <begin position="12"/>
        <end position="187"/>
    </location>
</feature>
<proteinExistence type="predicted"/>
<evidence type="ECO:0000256" key="3">
    <source>
        <dbReference type="ARBA" id="ARBA00022801"/>
    </source>
</evidence>
<comment type="cofactor">
    <cofactor evidence="1">
        <name>Zn(2+)</name>
        <dbReference type="ChEBI" id="CHEBI:29105"/>
    </cofactor>
</comment>
<dbReference type="CDD" id="cd06262">
    <property type="entry name" value="metallo-hydrolase-like_MBL-fold"/>
    <property type="match status" value="1"/>
</dbReference>
<evidence type="ECO:0000256" key="4">
    <source>
        <dbReference type="ARBA" id="ARBA00022833"/>
    </source>
</evidence>
<dbReference type="Gene3D" id="3.60.15.10">
    <property type="entry name" value="Ribonuclease Z/Hydroxyacylglutathione hydrolase-like"/>
    <property type="match status" value="1"/>
</dbReference>
<evidence type="ECO:0000313" key="6">
    <source>
        <dbReference type="EMBL" id="SFV72978.1"/>
    </source>
</evidence>
<dbReference type="GO" id="GO:0046872">
    <property type="term" value="F:metal ion binding"/>
    <property type="evidence" value="ECO:0007669"/>
    <property type="project" value="UniProtKB-KW"/>
</dbReference>
<dbReference type="InterPro" id="IPR051453">
    <property type="entry name" value="MBL_Glyoxalase_II"/>
</dbReference>
<evidence type="ECO:0000259" key="5">
    <source>
        <dbReference type="SMART" id="SM00849"/>
    </source>
</evidence>
<organism evidence="6 7">
    <name type="scientific">Desulfovibrio piger</name>
    <dbReference type="NCBI Taxonomy" id="901"/>
    <lineage>
        <taxon>Bacteria</taxon>
        <taxon>Pseudomonadati</taxon>
        <taxon>Thermodesulfobacteriota</taxon>
        <taxon>Desulfovibrionia</taxon>
        <taxon>Desulfovibrionales</taxon>
        <taxon>Desulfovibrionaceae</taxon>
        <taxon>Desulfovibrio</taxon>
    </lineage>
</organism>
<dbReference type="OrthoDB" id="9802991at2"/>
<gene>
    <name evidence="6" type="ORF">DESPIGER_1126</name>
</gene>
<dbReference type="EC" id="3.1.2.6" evidence="6"/>
<keyword evidence="7" id="KW-1185">Reference proteome</keyword>
<protein>
    <submittedName>
        <fullName evidence="6">Hydroxyacylglutathione hydrolase</fullName>
        <ecNumber evidence="6">3.1.2.6</ecNumber>
    </submittedName>
</protein>
<keyword evidence="4" id="KW-0862">Zinc</keyword>
<dbReference type="InterPro" id="IPR001279">
    <property type="entry name" value="Metallo-B-lactamas"/>
</dbReference>
<keyword evidence="2" id="KW-0479">Metal-binding</keyword>
<dbReference type="PANTHER" id="PTHR46233">
    <property type="entry name" value="HYDROXYACYLGLUTATHIONE HYDROLASE GLOC"/>
    <property type="match status" value="1"/>
</dbReference>
<accession>A0A1K1LE63</accession>
<dbReference type="GO" id="GO:0004416">
    <property type="term" value="F:hydroxyacylglutathione hydrolase activity"/>
    <property type="evidence" value="ECO:0007669"/>
    <property type="project" value="UniProtKB-EC"/>
</dbReference>
<dbReference type="AlphaFoldDB" id="A0A1K1LE63"/>
<sequence length="207" mass="22140">MPYSVYPLGPLETNSYLVHKDGQAVVIDAGGDPAPILHDLRAKGLTLAAICLTHRHFDHMYGVATLVKETGAPVYSPVHDACLIGTESSDGGIWGFPPVPAFESRDLPTGQQVFGGMACTVLDTPGHTPGGVSYYFPDEKAVFTGDALFYRSLGRTDFPGGDHDTLLRSIRKVLFALPEETAVLPGHGPATSIGNERRNNPFCGDFV</sequence>
<keyword evidence="3 6" id="KW-0378">Hydrolase</keyword>
<evidence type="ECO:0000313" key="7">
    <source>
        <dbReference type="Proteomes" id="UP000186323"/>
    </source>
</evidence>
<dbReference type="RefSeq" id="WP_072334140.1">
    <property type="nucleotide sequence ID" value="NZ_CALJDE010000075.1"/>
</dbReference>
<dbReference type="Pfam" id="PF00753">
    <property type="entry name" value="Lactamase_B"/>
    <property type="match status" value="1"/>
</dbReference>
<dbReference type="SMART" id="SM00849">
    <property type="entry name" value="Lactamase_B"/>
    <property type="match status" value="1"/>
</dbReference>
<evidence type="ECO:0000256" key="2">
    <source>
        <dbReference type="ARBA" id="ARBA00022723"/>
    </source>
</evidence>
<dbReference type="KEGG" id="dpg:DESPIGER_1126"/>
<dbReference type="Proteomes" id="UP000186323">
    <property type="component" value="Chromosome I"/>
</dbReference>
<reference evidence="7" key="1">
    <citation type="submission" date="2016-10" db="EMBL/GenBank/DDBJ databases">
        <authorList>
            <person name="Wegmann U."/>
        </authorList>
    </citation>
    <scope>NUCLEOTIDE SEQUENCE [LARGE SCALE GENOMIC DNA]</scope>
</reference>
<evidence type="ECO:0000256" key="1">
    <source>
        <dbReference type="ARBA" id="ARBA00001947"/>
    </source>
</evidence>
<dbReference type="PANTHER" id="PTHR46233:SF3">
    <property type="entry name" value="HYDROXYACYLGLUTATHIONE HYDROLASE GLOC"/>
    <property type="match status" value="1"/>
</dbReference>
<dbReference type="EMBL" id="LT630450">
    <property type="protein sequence ID" value="SFV72978.1"/>
    <property type="molecule type" value="Genomic_DNA"/>
</dbReference>
<dbReference type="InterPro" id="IPR036866">
    <property type="entry name" value="RibonucZ/Hydroxyglut_hydro"/>
</dbReference>
<name>A0A1K1LE63_9BACT</name>
<dbReference type="SUPFAM" id="SSF56281">
    <property type="entry name" value="Metallo-hydrolase/oxidoreductase"/>
    <property type="match status" value="1"/>
</dbReference>